<dbReference type="SUPFAM" id="SSF52058">
    <property type="entry name" value="L domain-like"/>
    <property type="match status" value="1"/>
</dbReference>
<dbReference type="FunFam" id="3.80.10.10:FF:000383">
    <property type="entry name" value="Leucine-rich repeat receptor protein kinase EMS1"/>
    <property type="match status" value="1"/>
</dbReference>
<accession>A0ABD3QP55</accession>
<dbReference type="Proteomes" id="UP001516023">
    <property type="component" value="Unassembled WGS sequence"/>
</dbReference>
<name>A0ABD3QP55_9STRA</name>
<feature type="transmembrane region" description="Helical" evidence="3">
    <location>
        <begin position="172"/>
        <end position="193"/>
    </location>
</feature>
<organism evidence="4 5">
    <name type="scientific">Cyclotella cryptica</name>
    <dbReference type="NCBI Taxonomy" id="29204"/>
    <lineage>
        <taxon>Eukaryota</taxon>
        <taxon>Sar</taxon>
        <taxon>Stramenopiles</taxon>
        <taxon>Ochrophyta</taxon>
        <taxon>Bacillariophyta</taxon>
        <taxon>Coscinodiscophyceae</taxon>
        <taxon>Thalassiosirophycidae</taxon>
        <taxon>Stephanodiscales</taxon>
        <taxon>Stephanodiscaceae</taxon>
        <taxon>Cyclotella</taxon>
    </lineage>
</organism>
<evidence type="ECO:0000313" key="4">
    <source>
        <dbReference type="EMBL" id="KAL3801937.1"/>
    </source>
</evidence>
<evidence type="ECO:0000256" key="2">
    <source>
        <dbReference type="SAM" id="MobiDB-lite"/>
    </source>
</evidence>
<keyword evidence="1" id="KW-0677">Repeat</keyword>
<feature type="region of interest" description="Disordered" evidence="2">
    <location>
        <begin position="42"/>
        <end position="63"/>
    </location>
</feature>
<evidence type="ECO:0000256" key="1">
    <source>
        <dbReference type="ARBA" id="ARBA00022737"/>
    </source>
</evidence>
<proteinExistence type="predicted"/>
<sequence>MENNGPEVARTTTHIASTDRKMCLETQCGIDFAPVPTVYVIDDKKPKNEPSESIDINDDRPRSWGTPETLQGNIGSPVPIAFSDIDIGDTGEKCPPGTKSIDPRTSDHSSVHYNRYLVKSHHSSSNGLSMTEEGLVVACPVREGENNVPIYAATKFDPTSNASFYKSRPCRLYTSISLIVVSMIVAVGVVFAAKKRAVQDDTFLNEQALSATIKPTSYRVSLGIQEMIEENVLERNKRFQHMKATDPEYLALNWILHDDKMQLSVGDDTLLQRYILAVLAFSFDLYSWNCGMVDDLDSCNQTEVEEYAVWLSQTNECSWYGVVCLNGIVTSISLPSNNLIGTIPPEMRGLRFLETLSLRENCIYGTIPPELWTLTRLSEIDIEWNFLSGVVPREIYELTSLTRLKLAANRNEGGCNRTSGADTYISSTGLQGVIFEPKIAQLSNVKEISVYANNFNGSISSEFGTLKGLELFFADRNFISGSLPKEMSNLSSLKEVWLSENKITGGIPDSIGDMKSLEQLSLWDTSMSGTIPLSLYNLSHLKGLYLRKSNPGFKGPIRSEIGNLLQLERLMLNDNPLLTGTLPSELGLCQNLKEIQIQHTQITGTVPQEVCALRDKKLNSDNNWIPYFFRADCSPNNVTLPPIFECGCCSWCCDHTTEVCLDKETR</sequence>
<dbReference type="PANTHER" id="PTHR48054:SF30">
    <property type="entry name" value="LEUCINE-RICH REPEAT PROTEIN KINASE FAMILY PROTEIN"/>
    <property type="match status" value="1"/>
</dbReference>
<dbReference type="Pfam" id="PF00560">
    <property type="entry name" value="LRR_1"/>
    <property type="match status" value="2"/>
</dbReference>
<dbReference type="PANTHER" id="PTHR48054">
    <property type="entry name" value="RECEPTOR KINASE-LIKE PROTEIN XA21"/>
    <property type="match status" value="1"/>
</dbReference>
<dbReference type="AlphaFoldDB" id="A0ABD3QP55"/>
<gene>
    <name evidence="4" type="ORF">HJC23_010281</name>
</gene>
<reference evidence="4 5" key="1">
    <citation type="journal article" date="2020" name="G3 (Bethesda)">
        <title>Improved Reference Genome for Cyclotella cryptica CCMP332, a Model for Cell Wall Morphogenesis, Salinity Adaptation, and Lipid Production in Diatoms (Bacillariophyta).</title>
        <authorList>
            <person name="Roberts W.R."/>
            <person name="Downey K.M."/>
            <person name="Ruck E.C."/>
            <person name="Traller J.C."/>
            <person name="Alverson A.J."/>
        </authorList>
    </citation>
    <scope>NUCLEOTIDE SEQUENCE [LARGE SCALE GENOMIC DNA]</scope>
    <source>
        <strain evidence="4 5">CCMP332</strain>
    </source>
</reference>
<dbReference type="InterPro" id="IPR052592">
    <property type="entry name" value="LRR-RLK"/>
</dbReference>
<dbReference type="InterPro" id="IPR032675">
    <property type="entry name" value="LRR_dom_sf"/>
</dbReference>
<dbReference type="InterPro" id="IPR001611">
    <property type="entry name" value="Leu-rich_rpt"/>
</dbReference>
<dbReference type="Gene3D" id="3.80.10.10">
    <property type="entry name" value="Ribonuclease Inhibitor"/>
    <property type="match status" value="2"/>
</dbReference>
<protein>
    <recommendedName>
        <fullName evidence="6">L domain-like protein</fullName>
    </recommendedName>
</protein>
<keyword evidence="3" id="KW-1133">Transmembrane helix</keyword>
<evidence type="ECO:0008006" key="6">
    <source>
        <dbReference type="Google" id="ProtNLM"/>
    </source>
</evidence>
<evidence type="ECO:0000313" key="5">
    <source>
        <dbReference type="Proteomes" id="UP001516023"/>
    </source>
</evidence>
<keyword evidence="5" id="KW-1185">Reference proteome</keyword>
<keyword evidence="3" id="KW-0472">Membrane</keyword>
<evidence type="ECO:0000256" key="3">
    <source>
        <dbReference type="SAM" id="Phobius"/>
    </source>
</evidence>
<keyword evidence="3" id="KW-0812">Transmembrane</keyword>
<comment type="caution">
    <text evidence="4">The sequence shown here is derived from an EMBL/GenBank/DDBJ whole genome shotgun (WGS) entry which is preliminary data.</text>
</comment>
<dbReference type="EMBL" id="JABMIG020000023">
    <property type="protein sequence ID" value="KAL3801937.1"/>
    <property type="molecule type" value="Genomic_DNA"/>
</dbReference>